<protein>
    <submittedName>
        <fullName evidence="3">Enoyl-CoA hydratase/carnithine racemase</fullName>
    </submittedName>
</protein>
<keyword evidence="2" id="KW-0456">Lyase</keyword>
<dbReference type="PANTHER" id="PTHR11941:SF54">
    <property type="entry name" value="ENOYL-COA HYDRATASE, MITOCHONDRIAL"/>
    <property type="match status" value="1"/>
</dbReference>
<dbReference type="Gene3D" id="3.90.226.10">
    <property type="entry name" value="2-enoyl-CoA Hydratase, Chain A, domain 1"/>
    <property type="match status" value="1"/>
</dbReference>
<dbReference type="Gene3D" id="1.10.12.10">
    <property type="entry name" value="Lyase 2-enoyl-coa Hydratase, Chain A, domain 2"/>
    <property type="match status" value="1"/>
</dbReference>
<dbReference type="Proteomes" id="UP001235269">
    <property type="component" value="Unassembled WGS sequence"/>
</dbReference>
<dbReference type="EMBL" id="JAUSWH010000013">
    <property type="protein sequence ID" value="MDQ0457261.1"/>
    <property type="molecule type" value="Genomic_DNA"/>
</dbReference>
<dbReference type="CDD" id="cd06558">
    <property type="entry name" value="crotonase-like"/>
    <property type="match status" value="1"/>
</dbReference>
<comment type="similarity">
    <text evidence="1">Belongs to the enoyl-CoA hydratase/isomerase family.</text>
</comment>
<comment type="caution">
    <text evidence="3">The sequence shown here is derived from an EMBL/GenBank/DDBJ whole genome shotgun (WGS) entry which is preliminary data.</text>
</comment>
<reference evidence="3 4" key="1">
    <citation type="submission" date="2023-07" db="EMBL/GenBank/DDBJ databases">
        <title>Genomic Encyclopedia of Type Strains, Phase IV (KMG-IV): sequencing the most valuable type-strain genomes for metagenomic binning, comparative biology and taxonomic classification.</title>
        <authorList>
            <person name="Goeker M."/>
        </authorList>
    </citation>
    <scope>NUCLEOTIDE SEQUENCE [LARGE SCALE GENOMIC DNA]</scope>
    <source>
        <strain evidence="3 4">DSM 100301</strain>
    </source>
</reference>
<keyword evidence="4" id="KW-1185">Reference proteome</keyword>
<evidence type="ECO:0000313" key="4">
    <source>
        <dbReference type="Proteomes" id="UP001235269"/>
    </source>
</evidence>
<evidence type="ECO:0000313" key="3">
    <source>
        <dbReference type="EMBL" id="MDQ0457261.1"/>
    </source>
</evidence>
<dbReference type="Pfam" id="PF00378">
    <property type="entry name" value="ECH_1"/>
    <property type="match status" value="1"/>
</dbReference>
<sequence>MRKARVFAEGAIKTASQDGIGALIIDNPRRKNALTQAMWRAIPDAMEWLTDQGSRAIILTGAGTTDFSAGANISEFEAVRANAAQARIYEAENSAAFAAIREVRVPVIAAIRGVCYGGALGLAAAADLRLCDETAVFAVPAARLGLAYPADAVEDLMKGFGHQLARQLLYTGAAFKASELMASGFLTRITSADTLEAEAVKLAETIAANAPLSIFAAKLALRASEAKDEDLLREAAILGAATFESADYQEGRAAFREKRAPVFKGE</sequence>
<dbReference type="RefSeq" id="WP_307159435.1">
    <property type="nucleotide sequence ID" value="NZ_JAUSWH010000013.1"/>
</dbReference>
<organism evidence="3 4">
    <name type="scientific">Rhizobium paknamense</name>
    <dbReference type="NCBI Taxonomy" id="1206817"/>
    <lineage>
        <taxon>Bacteria</taxon>
        <taxon>Pseudomonadati</taxon>
        <taxon>Pseudomonadota</taxon>
        <taxon>Alphaproteobacteria</taxon>
        <taxon>Hyphomicrobiales</taxon>
        <taxon>Rhizobiaceae</taxon>
        <taxon>Rhizobium/Agrobacterium group</taxon>
        <taxon>Rhizobium</taxon>
    </lineage>
</organism>
<dbReference type="InterPro" id="IPR014748">
    <property type="entry name" value="Enoyl-CoA_hydra_C"/>
</dbReference>
<proteinExistence type="inferred from homology"/>
<name>A0ABU0IG75_9HYPH</name>
<accession>A0ABU0IG75</accession>
<evidence type="ECO:0000256" key="1">
    <source>
        <dbReference type="ARBA" id="ARBA00005254"/>
    </source>
</evidence>
<dbReference type="InterPro" id="IPR029045">
    <property type="entry name" value="ClpP/crotonase-like_dom_sf"/>
</dbReference>
<dbReference type="InterPro" id="IPR001753">
    <property type="entry name" value="Enoyl-CoA_hydra/iso"/>
</dbReference>
<dbReference type="SUPFAM" id="SSF52096">
    <property type="entry name" value="ClpP/crotonase"/>
    <property type="match status" value="1"/>
</dbReference>
<dbReference type="PANTHER" id="PTHR11941">
    <property type="entry name" value="ENOYL-COA HYDRATASE-RELATED"/>
    <property type="match status" value="1"/>
</dbReference>
<gene>
    <name evidence="3" type="ORF">QO005_003610</name>
</gene>
<evidence type="ECO:0000256" key="2">
    <source>
        <dbReference type="ARBA" id="ARBA00023239"/>
    </source>
</evidence>